<protein>
    <recommendedName>
        <fullName evidence="3">Sugar phosphate isomerase/epimerase</fullName>
    </recommendedName>
</protein>
<organism evidence="2">
    <name type="scientific">Fervidobacterium pennivorans</name>
    <dbReference type="NCBI Taxonomy" id="93466"/>
    <lineage>
        <taxon>Bacteria</taxon>
        <taxon>Thermotogati</taxon>
        <taxon>Thermotogota</taxon>
        <taxon>Thermotogae</taxon>
        <taxon>Thermotogales</taxon>
        <taxon>Fervidobacteriaceae</taxon>
        <taxon>Fervidobacterium</taxon>
    </lineage>
</organism>
<dbReference type="AlphaFoldDB" id="A0A7C4S0D1"/>
<reference evidence="2" key="1">
    <citation type="journal article" date="2020" name="mSystems">
        <title>Genome- and Community-Level Interaction Insights into Carbon Utilization and Element Cycling Functions of Hydrothermarchaeota in Hydrothermal Sediment.</title>
        <authorList>
            <person name="Zhou Z."/>
            <person name="Liu Y."/>
            <person name="Xu W."/>
            <person name="Pan J."/>
            <person name="Luo Z.H."/>
            <person name="Li M."/>
        </authorList>
    </citation>
    <scope>NUCLEOTIDE SEQUENCE [LARGE SCALE GENOMIC DNA]</scope>
    <source>
        <strain evidence="2">SpSt-604</strain>
        <strain evidence="1">SpSt-640</strain>
    </source>
</reference>
<accession>A0A7C4S0D1</accession>
<evidence type="ECO:0000313" key="1">
    <source>
        <dbReference type="EMBL" id="HGQ77720.1"/>
    </source>
</evidence>
<gene>
    <name evidence="2" type="ORF">ENT72_08455</name>
    <name evidence="1" type="ORF">ENU12_07465</name>
</gene>
<dbReference type="EMBL" id="DSZT01000276">
    <property type="protein sequence ID" value="HGU42921.1"/>
    <property type="molecule type" value="Genomic_DNA"/>
</dbReference>
<proteinExistence type="predicted"/>
<name>A0A7C4S0D1_FERPE</name>
<comment type="caution">
    <text evidence="2">The sequence shown here is derived from an EMBL/GenBank/DDBJ whole genome shotgun (WGS) entry which is preliminary data.</text>
</comment>
<dbReference type="NCBIfam" id="NF041277">
    <property type="entry name" value="coba_remo_CbiR"/>
    <property type="match status" value="1"/>
</dbReference>
<evidence type="ECO:0008006" key="3">
    <source>
        <dbReference type="Google" id="ProtNLM"/>
    </source>
</evidence>
<sequence>MSKIIKKQLIGTTSWLVPGTYYENARLVAQFVDFVELLVYTWDSDTKNLLELELPKLNHLTEVYGLKYTVHLPTDNFENVKKVVDFLEGKLEIINYVVHPYVSNEFEEFLRTFEKVSVENLKERVYYSDRMVIDIGHHLTGEKVELNKVKKITEIHLMGVKDGKDHLSIDEKTLSTLHDILGDELFDIELLCFEIFSMKDFIESLVTWQRWKERLCKLVGDANG</sequence>
<evidence type="ECO:0000313" key="2">
    <source>
        <dbReference type="EMBL" id="HGU42921.1"/>
    </source>
</evidence>
<dbReference type="EMBL" id="DTBH01000153">
    <property type="protein sequence ID" value="HGQ77720.1"/>
    <property type="molecule type" value="Genomic_DNA"/>
</dbReference>